<dbReference type="InterPro" id="IPR026444">
    <property type="entry name" value="Secre_tail"/>
</dbReference>
<comment type="caution">
    <text evidence="2">The sequence shown here is derived from an EMBL/GenBank/DDBJ whole genome shotgun (WGS) entry which is preliminary data.</text>
</comment>
<protein>
    <submittedName>
        <fullName evidence="2">T9SS type A sorting domain-containing protein</fullName>
    </submittedName>
</protein>
<dbReference type="RefSeq" id="WP_167291266.1">
    <property type="nucleotide sequence ID" value="NZ_VTWU01000010.1"/>
</dbReference>
<dbReference type="Pfam" id="PF18962">
    <property type="entry name" value="Por_Secre_tail"/>
    <property type="match status" value="1"/>
</dbReference>
<organism evidence="2 3">
    <name type="scientific">Hymenobacter busanensis</name>
    <dbReference type="NCBI Taxonomy" id="2607656"/>
    <lineage>
        <taxon>Bacteria</taxon>
        <taxon>Pseudomonadati</taxon>
        <taxon>Bacteroidota</taxon>
        <taxon>Cytophagia</taxon>
        <taxon>Cytophagales</taxon>
        <taxon>Hymenobacteraceae</taxon>
        <taxon>Hymenobacter</taxon>
    </lineage>
</organism>
<dbReference type="Pfam" id="PF10162">
    <property type="entry name" value="G8"/>
    <property type="match status" value="1"/>
</dbReference>
<sequence length="1490" mass="145402">MPTVRRNITAAVSSTATGGNWSAPTTWAGGVVPAATDDVTIVAGATVTLDVAAACASLTVANTGALQTSATTAYSLTVAGSVTNNGTLDLSASSSIGSDLRFSGAGDATFTGTGTTDLQTMSLAKSVRADVVDMNLPTLSVKGSATTTDGFLFTRTTGTTPADDMTGTLKISGTATLNNRVFGNAASYIIPATGGFWLNNPNFTVASQTGSPTVNGLLRITSGTFNVGNTIGNSINFGANAVYTMEGGTLSTVGRFTNFTSATQVTGTMTFTMSGGTINVSTVGNTSGTPSFGVNGATTISGGNINLVQRSTATTPLDYYVAGATYNFTGGTVNAGTAATATNFDFRMRGNMPNLTIDNTTNPKSVLLAGQTNPLGTVLINPTTTLNLNGTILLQLGATITNNGTLTGSATGSRLYFQGTTAQTFGGTGTVTAPLAQVTFQNASTGVTLNQPIVTRNVAMFRGNVINANNLTVQSSSTALAVISFGLTNPTSSAGNFDVAPTFDVATSGLYLIYNPELAPRTTGVEVPASRTVYYADFNNPQGVTLAGGNLTVVGPSTSASSIGLLAGIVTTSATNKLISGIATTVMPAGSATAYVKGPLGITVNSATAVSRLFAVGDAAGFRPVLLGGITNSADQTYTATVVSGPTGGTVSGPLSSLNPTRYVRLENTANLPATATVQLSYGADDVIGAPATAVVAQAPTANGLYASIGGAAVTTPVTGIASTQNLTPGNDFFVLANTEGGTLSSSVAAVCAGSNTGTITLAGNAGTITGYEANTGSGFAAVTGSGTAATYTFNNLTATTTFRAVILTADNRTVYSAPVSVTVNPAPTATLTATSATTFCGSGTLQLAATPVTGATYQFLLNGQPISGATSATYSATVTASGTYSVVVTTGSCSATSSAVAVAVNPAASAAFAYAASTFCVSGTNPTPTVSGTAGGTFSSASGLSLNAATGAINLAASTPGTYSVTYAVGGACPASSTQTVTITTAPLASFSYAGTSYCTSGTNPAPAFGTGASAGTFSSASGLSLNAATGVITLAASTPGTYSVTNTIAAAGGCGAVTSTTTVTITAPATAGFSYAAASYCTSASAAATPTLATGATAGTFSSTAGLTLNATTGAITPSTSTPGTYTVTNTVAASGGCAAVTGTATVTITAPAVAAFSYPAMGGNCAGSTGTVAATLGAGASAGTFSSTAGLSLNSTTGAVNLATSTAGTYTVTNTVAAAGGCAAVTATAAVTIAPAAVANAGADAIVCSGTPASLGAAATANATYAWSPATGLSSATAANPTATLTNTGTAPITQTYTVTVTNAGGCSATDQVVVTVNPAPARPTVSIAYGAPGTATLTSSSATGNQWYLNGAIIPGATGPTYTVSAAAQYGNYTVVVTSAQGCASAPSLAQAVTATAKPLAGSSLQVYPNPTRDGRFTLELSGYKKTVDLTVLNALGQVVYRTSVAPAASGATTPQVVDLSALARGVYTLRLVTEGGTDSRRLISE</sequence>
<dbReference type="Proteomes" id="UP000326380">
    <property type="component" value="Unassembled WGS sequence"/>
</dbReference>
<dbReference type="InterPro" id="IPR013783">
    <property type="entry name" value="Ig-like_fold"/>
</dbReference>
<accession>A0AA88FF93</accession>
<dbReference type="InterPro" id="IPR019316">
    <property type="entry name" value="G8_domain"/>
</dbReference>
<evidence type="ECO:0000259" key="1">
    <source>
        <dbReference type="PROSITE" id="PS51484"/>
    </source>
</evidence>
<reference evidence="2 3" key="1">
    <citation type="submission" date="2019-09" db="EMBL/GenBank/DDBJ databases">
        <title>Genome sequence of Hymenobacter sp. M3.</title>
        <authorList>
            <person name="Srinivasan S."/>
        </authorList>
    </citation>
    <scope>NUCLEOTIDE SEQUENCE [LARGE SCALE GENOMIC DNA]</scope>
    <source>
        <strain evidence="2 3">M3</strain>
    </source>
</reference>
<keyword evidence="3" id="KW-1185">Reference proteome</keyword>
<gene>
    <name evidence="2" type="ORF">F0P96_20400</name>
</gene>
<dbReference type="PROSITE" id="PS51484">
    <property type="entry name" value="G8"/>
    <property type="match status" value="1"/>
</dbReference>
<dbReference type="EMBL" id="VTWU01000010">
    <property type="protein sequence ID" value="KAA9325364.1"/>
    <property type="molecule type" value="Genomic_DNA"/>
</dbReference>
<feature type="domain" description="G8" evidence="1">
    <location>
        <begin position="25"/>
        <end position="163"/>
    </location>
</feature>
<name>A0AA88FF93_9BACT</name>
<proteinExistence type="predicted"/>
<evidence type="ECO:0000313" key="2">
    <source>
        <dbReference type="EMBL" id="KAA9325364.1"/>
    </source>
</evidence>
<evidence type="ECO:0000313" key="3">
    <source>
        <dbReference type="Proteomes" id="UP000326380"/>
    </source>
</evidence>
<dbReference type="NCBIfam" id="TIGR04183">
    <property type="entry name" value="Por_Secre_tail"/>
    <property type="match status" value="1"/>
</dbReference>
<dbReference type="Gene3D" id="2.60.40.10">
    <property type="entry name" value="Immunoglobulins"/>
    <property type="match status" value="3"/>
</dbReference>